<gene>
    <name evidence="3" type="ORF">CORC01_06741</name>
</gene>
<name>A0A1G4B8W4_9PEZI</name>
<dbReference type="PANTHER" id="PTHR11567">
    <property type="entry name" value="ACID PHOSPHATASE-RELATED"/>
    <property type="match status" value="1"/>
</dbReference>
<evidence type="ECO:0000256" key="2">
    <source>
        <dbReference type="ARBA" id="ARBA00022801"/>
    </source>
</evidence>
<evidence type="ECO:0000256" key="1">
    <source>
        <dbReference type="ARBA" id="ARBA00005375"/>
    </source>
</evidence>
<dbReference type="Gene3D" id="3.40.50.1240">
    <property type="entry name" value="Phosphoglycerate mutase-like"/>
    <property type="match status" value="1"/>
</dbReference>
<keyword evidence="4" id="KW-1185">Reference proteome</keyword>
<organism evidence="3 4">
    <name type="scientific">Colletotrichum orchidophilum</name>
    <dbReference type="NCBI Taxonomy" id="1209926"/>
    <lineage>
        <taxon>Eukaryota</taxon>
        <taxon>Fungi</taxon>
        <taxon>Dikarya</taxon>
        <taxon>Ascomycota</taxon>
        <taxon>Pezizomycotina</taxon>
        <taxon>Sordariomycetes</taxon>
        <taxon>Hypocreomycetidae</taxon>
        <taxon>Glomerellales</taxon>
        <taxon>Glomerellaceae</taxon>
        <taxon>Colletotrichum</taxon>
    </lineage>
</organism>
<dbReference type="OrthoDB" id="10257284at2759"/>
<dbReference type="CDD" id="cd07061">
    <property type="entry name" value="HP_HAP_like"/>
    <property type="match status" value="1"/>
</dbReference>
<reference evidence="3 4" key="1">
    <citation type="submission" date="2016-09" db="EMBL/GenBank/DDBJ databases">
        <authorList>
            <person name="Capua I."/>
            <person name="De Benedictis P."/>
            <person name="Joannis T."/>
            <person name="Lombin L.H."/>
            <person name="Cattoli G."/>
        </authorList>
    </citation>
    <scope>NUCLEOTIDE SEQUENCE [LARGE SCALE GENOMIC DNA]</scope>
    <source>
        <strain evidence="3 4">IMI 309357</strain>
    </source>
</reference>
<dbReference type="SUPFAM" id="SSF53254">
    <property type="entry name" value="Phosphoglycerate mutase-like"/>
    <property type="match status" value="1"/>
</dbReference>
<dbReference type="GeneID" id="34559890"/>
<comment type="caution">
    <text evidence="3">The sequence shown here is derived from an EMBL/GenBank/DDBJ whole genome shotgun (WGS) entry which is preliminary data.</text>
</comment>
<proteinExistence type="inferred from homology"/>
<dbReference type="InterPro" id="IPR029033">
    <property type="entry name" value="His_PPase_superfam"/>
</dbReference>
<dbReference type="EMBL" id="MJBS01000052">
    <property type="protein sequence ID" value="OHE97878.1"/>
    <property type="molecule type" value="Genomic_DNA"/>
</dbReference>
<evidence type="ECO:0000313" key="3">
    <source>
        <dbReference type="EMBL" id="OHE97878.1"/>
    </source>
</evidence>
<dbReference type="Proteomes" id="UP000176998">
    <property type="component" value="Unassembled WGS sequence"/>
</dbReference>
<dbReference type="AlphaFoldDB" id="A0A1G4B8W4"/>
<dbReference type="STRING" id="1209926.A0A1G4B8W4"/>
<dbReference type="GO" id="GO:0016791">
    <property type="term" value="F:phosphatase activity"/>
    <property type="evidence" value="ECO:0007669"/>
    <property type="project" value="TreeGrafter"/>
</dbReference>
<evidence type="ECO:0000313" key="4">
    <source>
        <dbReference type="Proteomes" id="UP000176998"/>
    </source>
</evidence>
<dbReference type="InterPro" id="IPR000560">
    <property type="entry name" value="His_Pase_clade-2"/>
</dbReference>
<sequence length="440" mass="49956">MATPSLEEGPVYECPPQLQLELVHVFFRHGERTPNDARFENTGGKTEWPFNQSATAPKTLFQGTGPKLVPINDEVDKPLLPDGRRPISCAHGDLTDRGRATAERLGRQLRNLYVEQINFMPEVLDDFYKIYLRSTQYQRTFVTLQNVFRGLYPPKFINGRQEDILVSVADPRDETLLPPEDHDERFAALLQEFTNRAAAKWNYSPEMRLINTKIGQWMPEGKPVAVDSKPLKLHGVLDTISAVTATPRPEDYLPAEFLDPGMRVTMETICAEEEFAGYVYSKEFRSLGVGRILQETIHRMSSLANQIDQISGSEQKPRLLIFACHDSTIAGILGSLGAMNDPNWFWPPYTAHVTMELFRHVGEEACHGDTRTTTGLSWYVRLRYQNNPVMLPCGTKEGNHLPGHQEMCTLASLRDAIEEFAPIKSAFFNKTEFLRKQSRI</sequence>
<comment type="similarity">
    <text evidence="1">Belongs to the histidine acid phosphatase family.</text>
</comment>
<dbReference type="RefSeq" id="XP_022475030.1">
    <property type="nucleotide sequence ID" value="XM_022618380.1"/>
</dbReference>
<accession>A0A1G4B8W4</accession>
<dbReference type="InterPro" id="IPR050645">
    <property type="entry name" value="Histidine_acid_phosphatase"/>
</dbReference>
<dbReference type="Pfam" id="PF00328">
    <property type="entry name" value="His_Phos_2"/>
    <property type="match status" value="1"/>
</dbReference>
<dbReference type="PANTHER" id="PTHR11567:SF110">
    <property type="entry name" value="2-PHOSPHOXYLOSE PHOSPHATASE 1"/>
    <property type="match status" value="1"/>
</dbReference>
<keyword evidence="2" id="KW-0378">Hydrolase</keyword>
<protein>
    <submittedName>
        <fullName evidence="3">Acid phosphatase</fullName>
    </submittedName>
</protein>